<proteinExistence type="inferred from homology"/>
<comment type="caution">
    <text evidence="8">The sequence shown here is derived from an EMBL/GenBank/DDBJ whole genome shotgun (WGS) entry which is preliminary data.</text>
</comment>
<organism evidence="8 10">
    <name type="scientific">Puccinia graminis f. sp. tritici</name>
    <dbReference type="NCBI Taxonomy" id="56615"/>
    <lineage>
        <taxon>Eukaryota</taxon>
        <taxon>Fungi</taxon>
        <taxon>Dikarya</taxon>
        <taxon>Basidiomycota</taxon>
        <taxon>Pucciniomycotina</taxon>
        <taxon>Pucciniomycetes</taxon>
        <taxon>Pucciniales</taxon>
        <taxon>Pucciniaceae</taxon>
        <taxon>Puccinia</taxon>
    </lineage>
</organism>
<evidence type="ECO:0000256" key="3">
    <source>
        <dbReference type="ARBA" id="ARBA00022692"/>
    </source>
</evidence>
<reference evidence="10 11" key="1">
    <citation type="submission" date="2019-05" db="EMBL/GenBank/DDBJ databases">
        <title>Emergence of the Ug99 lineage of the wheat stem rust pathogen through somatic hybridization.</title>
        <authorList>
            <person name="Li F."/>
            <person name="Upadhyaya N.M."/>
            <person name="Sperschneider J."/>
            <person name="Matny O."/>
            <person name="Nguyen-Phuc H."/>
            <person name="Mago R."/>
            <person name="Raley C."/>
            <person name="Miller M.E."/>
            <person name="Silverstein K.A.T."/>
            <person name="Henningsen E."/>
            <person name="Hirsch C.D."/>
            <person name="Visser B."/>
            <person name="Pretorius Z.A."/>
            <person name="Steffenson B.J."/>
            <person name="Schwessinger B."/>
            <person name="Dodds P.N."/>
            <person name="Figueroa M."/>
        </authorList>
    </citation>
    <scope>NUCLEOTIDE SEQUENCE [LARGE SCALE GENOMIC DNA]</scope>
    <source>
        <strain evidence="8">21-0</strain>
        <strain evidence="9 11">Ug99</strain>
    </source>
</reference>
<feature type="transmembrane region" description="Helical" evidence="7">
    <location>
        <begin position="309"/>
        <end position="334"/>
    </location>
</feature>
<dbReference type="GO" id="GO:0030026">
    <property type="term" value="P:intracellular manganese ion homeostasis"/>
    <property type="evidence" value="ECO:0007669"/>
    <property type="project" value="InterPro"/>
</dbReference>
<evidence type="ECO:0000313" key="9">
    <source>
        <dbReference type="EMBL" id="KAA1126619.1"/>
    </source>
</evidence>
<evidence type="ECO:0000256" key="5">
    <source>
        <dbReference type="ARBA" id="ARBA00023136"/>
    </source>
</evidence>
<feature type="compositionally biased region" description="Low complexity" evidence="6">
    <location>
        <begin position="12"/>
        <end position="22"/>
    </location>
</feature>
<evidence type="ECO:0008006" key="12">
    <source>
        <dbReference type="Google" id="ProtNLM"/>
    </source>
</evidence>
<evidence type="ECO:0000256" key="4">
    <source>
        <dbReference type="ARBA" id="ARBA00022989"/>
    </source>
</evidence>
<feature type="region of interest" description="Disordered" evidence="6">
    <location>
        <begin position="1"/>
        <end position="105"/>
    </location>
</feature>
<feature type="transmembrane region" description="Helical" evidence="7">
    <location>
        <begin position="369"/>
        <end position="394"/>
    </location>
</feature>
<evidence type="ECO:0000256" key="6">
    <source>
        <dbReference type="SAM" id="MobiDB-lite"/>
    </source>
</evidence>
<dbReference type="EMBL" id="VSWC01000157">
    <property type="protein sequence ID" value="KAA1075103.1"/>
    <property type="molecule type" value="Genomic_DNA"/>
</dbReference>
<evidence type="ECO:0000313" key="10">
    <source>
        <dbReference type="Proteomes" id="UP000324748"/>
    </source>
</evidence>
<dbReference type="OrthoDB" id="73465at2759"/>
<protein>
    <recommendedName>
        <fullName evidence="12">DUF125-domain-containing protein</fullName>
    </recommendedName>
</protein>
<dbReference type="Proteomes" id="UP000324748">
    <property type="component" value="Unassembled WGS sequence"/>
</dbReference>
<dbReference type="AlphaFoldDB" id="A0A5B0MG44"/>
<keyword evidence="3 7" id="KW-0812">Transmembrane</keyword>
<feature type="transmembrane region" description="Helical" evidence="7">
    <location>
        <begin position="340"/>
        <end position="362"/>
    </location>
</feature>
<keyword evidence="5 7" id="KW-0472">Membrane</keyword>
<accession>A0A5B0MG44</accession>
<evidence type="ECO:0000313" key="11">
    <source>
        <dbReference type="Proteomes" id="UP000325313"/>
    </source>
</evidence>
<feature type="compositionally biased region" description="Polar residues" evidence="6">
    <location>
        <begin position="87"/>
        <end position="96"/>
    </location>
</feature>
<feature type="compositionally biased region" description="Low complexity" evidence="6">
    <location>
        <begin position="76"/>
        <end position="86"/>
    </location>
</feature>
<comment type="subcellular location">
    <subcellularLocation>
        <location evidence="1">Endomembrane system</location>
        <topology evidence="1">Multi-pass membrane protein</topology>
    </subcellularLocation>
</comment>
<sequence>MVETGKPVIQESSSTTSAPSTSVPLPKNSSLRPSASSSDNTENPNQKQKKVWDYYSDEAPSRPSEQSEADNALKPSSSIGSLSSSSNTHTKNNITPHLNKCDKKSRPEDIQVCCRELRGDDERHLINPDIVRDVIIGLSDGLTVPFGLTAGLSSLGSSRLVVVGGIAELISGAISMGVGGYLASEAERDHFKYLQKTTKERVARSCSGEMEREVHEVLGPMGLDESISRTVAAALLRAESEADECIDRTAEPAGESTARWLLRCLGRQPKFFKQIDGGNHQLRWAKDIGITPFLLKFGEGLEEVPESRLYISALTIGLSYFIGGLVPMGPYFFIESAQIALYWSIAIMFITLLIFGVFKAYFTGAKIGFVGYLKASSATIVVGGAAAAASWLIVKVLEKP</sequence>
<evidence type="ECO:0000256" key="7">
    <source>
        <dbReference type="SAM" id="Phobius"/>
    </source>
</evidence>
<keyword evidence="4 7" id="KW-1133">Transmembrane helix</keyword>
<evidence type="ECO:0000256" key="2">
    <source>
        <dbReference type="ARBA" id="ARBA00007049"/>
    </source>
</evidence>
<dbReference type="CDD" id="cd02435">
    <property type="entry name" value="CCC1"/>
    <property type="match status" value="1"/>
</dbReference>
<name>A0A5B0MG44_PUCGR</name>
<dbReference type="Proteomes" id="UP000325313">
    <property type="component" value="Unassembled WGS sequence"/>
</dbReference>
<comment type="similarity">
    <text evidence="2">Belongs to the CCC1 family.</text>
</comment>
<dbReference type="PANTHER" id="PTHR31851">
    <property type="entry name" value="FE(2+)/MN(2+) TRANSPORTER PCL1"/>
    <property type="match status" value="1"/>
</dbReference>
<dbReference type="GO" id="GO:0012505">
    <property type="term" value="C:endomembrane system"/>
    <property type="evidence" value="ECO:0007669"/>
    <property type="project" value="UniProtKB-SubCell"/>
</dbReference>
<dbReference type="EMBL" id="VDEP01000171">
    <property type="protein sequence ID" value="KAA1126619.1"/>
    <property type="molecule type" value="Genomic_DNA"/>
</dbReference>
<evidence type="ECO:0000313" key="8">
    <source>
        <dbReference type="EMBL" id="KAA1075103.1"/>
    </source>
</evidence>
<keyword evidence="10" id="KW-1185">Reference proteome</keyword>
<dbReference type="Pfam" id="PF01988">
    <property type="entry name" value="VIT1"/>
    <property type="match status" value="1"/>
</dbReference>
<evidence type="ECO:0000256" key="1">
    <source>
        <dbReference type="ARBA" id="ARBA00004127"/>
    </source>
</evidence>
<dbReference type="InterPro" id="IPR008217">
    <property type="entry name" value="Ccc1_fam"/>
</dbReference>
<gene>
    <name evidence="8" type="ORF">PGT21_028824</name>
    <name evidence="9" type="ORF">PGTUg99_030558</name>
</gene>
<feature type="compositionally biased region" description="Polar residues" evidence="6">
    <location>
        <begin position="27"/>
        <end position="46"/>
    </location>
</feature>
<dbReference type="GO" id="GO:0005384">
    <property type="term" value="F:manganese ion transmembrane transporter activity"/>
    <property type="evidence" value="ECO:0007669"/>
    <property type="project" value="InterPro"/>
</dbReference>